<dbReference type="AlphaFoldDB" id="A0A098S751"/>
<name>A0A098S751_9BACT</name>
<dbReference type="STRING" id="1524460.IX84_12400"/>
<accession>A0A098S751</accession>
<comment type="caution">
    <text evidence="2">The sequence shown here is derived from an EMBL/GenBank/DDBJ whole genome shotgun (WGS) entry which is preliminary data.</text>
</comment>
<protein>
    <submittedName>
        <fullName evidence="2">Uncharacterized protein</fullName>
    </submittedName>
</protein>
<dbReference type="OrthoDB" id="1145136at2"/>
<dbReference type="RefSeq" id="WP_044220552.1">
    <property type="nucleotide sequence ID" value="NZ_JBKAGJ010000012.1"/>
</dbReference>
<dbReference type="Proteomes" id="UP000029736">
    <property type="component" value="Unassembled WGS sequence"/>
</dbReference>
<gene>
    <name evidence="2" type="ORF">IX84_12400</name>
</gene>
<feature type="signal peptide" evidence="1">
    <location>
        <begin position="1"/>
        <end position="25"/>
    </location>
</feature>
<proteinExistence type="predicted"/>
<sequence length="109" mass="12035">MNRLQEYLPCLICCGLALLSSLSLAAQPDSLWSVALYGEKGSFGHQFIEGIDGNIYWEGGMNSKLGDFTGNTKDEDGIFLAKISPSGEKVWINTFNDGYREIRRPGSRP</sequence>
<feature type="chain" id="PRO_5001939948" evidence="1">
    <location>
        <begin position="26"/>
        <end position="109"/>
    </location>
</feature>
<reference evidence="2 3" key="1">
    <citation type="journal article" date="2014" name="Int. J. Syst. Evol. Microbiol.">
        <title>Phaeodactylibacter xiamenensis gen. nov., sp. nov., a member of the family Saprospiraceae isolated from the marine alga Phaeodactylum tricornutum.</title>
        <authorList>
            <person name="Chen Z.Jr."/>
            <person name="Lei X."/>
            <person name="Lai Q."/>
            <person name="Li Y."/>
            <person name="Zhang B."/>
            <person name="Zhang J."/>
            <person name="Zhang H."/>
            <person name="Yang L."/>
            <person name="Zheng W."/>
            <person name="Tian Y."/>
            <person name="Yu Z."/>
            <person name="Xu H.Jr."/>
            <person name="Zheng T."/>
        </authorList>
    </citation>
    <scope>NUCLEOTIDE SEQUENCE [LARGE SCALE GENOMIC DNA]</scope>
    <source>
        <strain evidence="2 3">KD52</strain>
    </source>
</reference>
<keyword evidence="1" id="KW-0732">Signal</keyword>
<evidence type="ECO:0000313" key="2">
    <source>
        <dbReference type="EMBL" id="KGE87920.1"/>
    </source>
</evidence>
<dbReference type="EMBL" id="JPOS01000029">
    <property type="protein sequence ID" value="KGE87920.1"/>
    <property type="molecule type" value="Genomic_DNA"/>
</dbReference>
<keyword evidence="3" id="KW-1185">Reference proteome</keyword>
<evidence type="ECO:0000256" key="1">
    <source>
        <dbReference type="SAM" id="SignalP"/>
    </source>
</evidence>
<organism evidence="2 3">
    <name type="scientific">Phaeodactylibacter xiamenensis</name>
    <dbReference type="NCBI Taxonomy" id="1524460"/>
    <lineage>
        <taxon>Bacteria</taxon>
        <taxon>Pseudomonadati</taxon>
        <taxon>Bacteroidota</taxon>
        <taxon>Saprospiria</taxon>
        <taxon>Saprospirales</taxon>
        <taxon>Haliscomenobacteraceae</taxon>
        <taxon>Phaeodactylibacter</taxon>
    </lineage>
</organism>
<evidence type="ECO:0000313" key="3">
    <source>
        <dbReference type="Proteomes" id="UP000029736"/>
    </source>
</evidence>